<dbReference type="CDD" id="cd00063">
    <property type="entry name" value="FN3"/>
    <property type="match status" value="1"/>
</dbReference>
<dbReference type="EnsemblMetazoa" id="Aqu2.1.04099_001">
    <property type="protein sequence ID" value="Aqu2.1.04099_001"/>
    <property type="gene ID" value="Aqu2.1.04099"/>
</dbReference>
<dbReference type="InterPro" id="IPR013783">
    <property type="entry name" value="Ig-like_fold"/>
</dbReference>
<reference evidence="2" key="1">
    <citation type="submission" date="2017-05" db="UniProtKB">
        <authorList>
            <consortium name="EnsemblMetazoa"/>
        </authorList>
    </citation>
    <scope>IDENTIFICATION</scope>
</reference>
<protein>
    <recommendedName>
        <fullName evidence="1">Fibronectin type-III domain-containing protein</fullName>
    </recommendedName>
</protein>
<dbReference type="InterPro" id="IPR036116">
    <property type="entry name" value="FN3_sf"/>
</dbReference>
<sequence length="296" mass="32381">MAVNVSVATDTMSVIPIPVNFDCLGNEMFLYNCSDSGSISCDDASSQTTVVAGAICEDLPGPPSNLTVNSQQSDITLHWEYTDDANNVSNFSVYCKHDKTVNPQLHLNIKTELSLLTKNNSATLIGLLANTVYTCCVSAVFPYMETESTCINVIKGYQEAGSSNSSTLSSIPAATATVASSSSIHWYHHQCSVCYLIIDYQNCHYKKKSSLQSDNVNVTSTVYHQSRGQTQNIGIYSDLSQNQFEPFSNRRDPAVPGANDYESPVDVNIITVNNDPVYSLAETEEETGNYDKLQRN</sequence>
<dbReference type="AlphaFoldDB" id="A0A1X7SPR4"/>
<dbReference type="SUPFAM" id="SSF49265">
    <property type="entry name" value="Fibronectin type III"/>
    <property type="match status" value="1"/>
</dbReference>
<dbReference type="SMART" id="SM00060">
    <property type="entry name" value="FN3"/>
    <property type="match status" value="1"/>
</dbReference>
<organism evidence="2">
    <name type="scientific">Amphimedon queenslandica</name>
    <name type="common">Sponge</name>
    <dbReference type="NCBI Taxonomy" id="400682"/>
    <lineage>
        <taxon>Eukaryota</taxon>
        <taxon>Metazoa</taxon>
        <taxon>Porifera</taxon>
        <taxon>Demospongiae</taxon>
        <taxon>Heteroscleromorpha</taxon>
        <taxon>Haplosclerida</taxon>
        <taxon>Niphatidae</taxon>
        <taxon>Amphimedon</taxon>
    </lineage>
</organism>
<feature type="domain" description="Fibronectin type-III" evidence="1">
    <location>
        <begin position="62"/>
        <end position="160"/>
    </location>
</feature>
<dbReference type="InParanoid" id="A0A1X7SPR4"/>
<dbReference type="Pfam" id="PF00041">
    <property type="entry name" value="fn3"/>
    <property type="match status" value="1"/>
</dbReference>
<evidence type="ECO:0000313" key="2">
    <source>
        <dbReference type="EnsemblMetazoa" id="Aqu2.1.04099_001"/>
    </source>
</evidence>
<proteinExistence type="predicted"/>
<accession>A0A1X7SPR4</accession>
<name>A0A1X7SPR4_AMPQE</name>
<dbReference type="PROSITE" id="PS50853">
    <property type="entry name" value="FN3"/>
    <property type="match status" value="1"/>
</dbReference>
<dbReference type="InterPro" id="IPR003961">
    <property type="entry name" value="FN3_dom"/>
</dbReference>
<dbReference type="Gene3D" id="2.60.40.10">
    <property type="entry name" value="Immunoglobulins"/>
    <property type="match status" value="1"/>
</dbReference>
<evidence type="ECO:0000259" key="1">
    <source>
        <dbReference type="PROSITE" id="PS50853"/>
    </source>
</evidence>